<evidence type="ECO:0000256" key="5">
    <source>
        <dbReference type="ARBA" id="ARBA00022801"/>
    </source>
</evidence>
<evidence type="ECO:0000256" key="2">
    <source>
        <dbReference type="ARBA" id="ARBA00006702"/>
    </source>
</evidence>
<name>F2UHL8_SALR5</name>
<keyword evidence="4" id="KW-0479">Metal-binding</keyword>
<dbReference type="EC" id="3.1.3.16" evidence="3"/>
<dbReference type="SMART" id="SM00332">
    <property type="entry name" value="PP2Cc"/>
    <property type="match status" value="1"/>
</dbReference>
<accession>F2UHL8</accession>
<keyword evidence="8" id="KW-0464">Manganese</keyword>
<dbReference type="InterPro" id="IPR001932">
    <property type="entry name" value="PPM-type_phosphatase-like_dom"/>
</dbReference>
<proteinExistence type="inferred from homology"/>
<dbReference type="OrthoDB" id="10264738at2759"/>
<evidence type="ECO:0000256" key="9">
    <source>
        <dbReference type="RuleBase" id="RU003465"/>
    </source>
</evidence>
<dbReference type="STRING" id="946362.F2UHL8"/>
<dbReference type="PROSITE" id="PS01032">
    <property type="entry name" value="PPM_1"/>
    <property type="match status" value="1"/>
</dbReference>
<organism evidence="13">
    <name type="scientific">Salpingoeca rosetta (strain ATCC 50818 / BSB-021)</name>
    <dbReference type="NCBI Taxonomy" id="946362"/>
    <lineage>
        <taxon>Eukaryota</taxon>
        <taxon>Choanoflagellata</taxon>
        <taxon>Craspedida</taxon>
        <taxon>Salpingoecidae</taxon>
        <taxon>Salpingoeca</taxon>
    </lineage>
</organism>
<dbReference type="InterPro" id="IPR015655">
    <property type="entry name" value="PP2C"/>
</dbReference>
<dbReference type="InterPro" id="IPR036457">
    <property type="entry name" value="PPM-type-like_dom_sf"/>
</dbReference>
<dbReference type="PANTHER" id="PTHR13832">
    <property type="entry name" value="PROTEIN PHOSPHATASE 2C"/>
    <property type="match status" value="1"/>
</dbReference>
<evidence type="ECO:0000313" key="13">
    <source>
        <dbReference type="Proteomes" id="UP000007799"/>
    </source>
</evidence>
<feature type="compositionally biased region" description="Low complexity" evidence="10">
    <location>
        <begin position="159"/>
        <end position="175"/>
    </location>
</feature>
<dbReference type="eggNOG" id="KOG0699">
    <property type="taxonomic scope" value="Eukaryota"/>
</dbReference>
<evidence type="ECO:0000256" key="4">
    <source>
        <dbReference type="ARBA" id="ARBA00022723"/>
    </source>
</evidence>
<comment type="cofactor">
    <cofactor evidence="1">
        <name>Mn(2+)</name>
        <dbReference type="ChEBI" id="CHEBI:29035"/>
    </cofactor>
</comment>
<feature type="compositionally biased region" description="Acidic residues" evidence="10">
    <location>
        <begin position="286"/>
        <end position="297"/>
    </location>
</feature>
<dbReference type="Gene3D" id="3.60.40.10">
    <property type="entry name" value="PPM-type phosphatase domain"/>
    <property type="match status" value="2"/>
</dbReference>
<dbReference type="Proteomes" id="UP000007799">
    <property type="component" value="Unassembled WGS sequence"/>
</dbReference>
<feature type="compositionally biased region" description="Acidic residues" evidence="10">
    <location>
        <begin position="319"/>
        <end position="329"/>
    </location>
</feature>
<dbReference type="PROSITE" id="PS51746">
    <property type="entry name" value="PPM_2"/>
    <property type="match status" value="1"/>
</dbReference>
<feature type="compositionally biased region" description="Basic and acidic residues" evidence="10">
    <location>
        <begin position="236"/>
        <end position="250"/>
    </location>
</feature>
<sequence length="523" mass="57045">MGAFRSKPAVEKDIEAGVDQHGRSFICGSMQGWRIDQEDAHLIVTKEKQYAMYGVFDGHGGPEVSALVARRLLEFLKSHPEWDRNKEEAVRGAFRNMDKFINSRKGRREMRTLLQLTPDAVAPMEEGELDLLQRDASRPIEELVEEELMRHREEPSGDSLAATQSTQSTQALSSAEGSDDDETQASDPEEKISNNGKGGEKETESNKNDDVTAGGGGGGGGEQPAKRAKRMGTANTKEKEQGDGDSMKTGDDDDGDDDDDSDDDNDDDNDDEYVPASARNKTHGDNDDDDSSSSDEGEQTRDSATSSQEETEGKTPIMNDDDDDDDDADASGVKDAAEAAADELFASTESGFSSGTTANLVIMDKAHLLVANIGDCRAVVCSGGRAVELSVDHKPTDEPELSRITRAGSRVTPNGRIDGGLNLSRALGDWRYKRSRAVSHEDQAVSYVPDFQTRDIKDDDEFLIVACDGIWNTMESQEAVDFVRERLCNGTPLRQLITEVGAIVSVSRFCQKQSKKQTVARRS</sequence>
<evidence type="ECO:0000256" key="6">
    <source>
        <dbReference type="ARBA" id="ARBA00022842"/>
    </source>
</evidence>
<dbReference type="PANTHER" id="PTHR13832:SF803">
    <property type="entry name" value="PROTEIN PHOSPHATASE 1G"/>
    <property type="match status" value="1"/>
</dbReference>
<evidence type="ECO:0000313" key="12">
    <source>
        <dbReference type="EMBL" id="EGD76617.1"/>
    </source>
</evidence>
<dbReference type="KEGG" id="sre:PTSG_07731"/>
<dbReference type="GO" id="GO:0004722">
    <property type="term" value="F:protein serine/threonine phosphatase activity"/>
    <property type="evidence" value="ECO:0007669"/>
    <property type="project" value="UniProtKB-EC"/>
</dbReference>
<evidence type="ECO:0000256" key="1">
    <source>
        <dbReference type="ARBA" id="ARBA00001936"/>
    </source>
</evidence>
<evidence type="ECO:0000256" key="10">
    <source>
        <dbReference type="SAM" id="MobiDB-lite"/>
    </source>
</evidence>
<dbReference type="EMBL" id="GL832974">
    <property type="protein sequence ID" value="EGD76617.1"/>
    <property type="molecule type" value="Genomic_DNA"/>
</dbReference>
<gene>
    <name evidence="12" type="ORF">PTSG_07731</name>
</gene>
<dbReference type="InParanoid" id="F2UHL8"/>
<feature type="region of interest" description="Disordered" evidence="10">
    <location>
        <begin position="149"/>
        <end position="336"/>
    </location>
</feature>
<evidence type="ECO:0000256" key="7">
    <source>
        <dbReference type="ARBA" id="ARBA00022912"/>
    </source>
</evidence>
<evidence type="ECO:0000259" key="11">
    <source>
        <dbReference type="PROSITE" id="PS51746"/>
    </source>
</evidence>
<dbReference type="Pfam" id="PF00481">
    <property type="entry name" value="PP2C"/>
    <property type="match status" value="2"/>
</dbReference>
<dbReference type="InterPro" id="IPR000222">
    <property type="entry name" value="PP2C_BS"/>
</dbReference>
<dbReference type="GeneID" id="16072090"/>
<dbReference type="RefSeq" id="XP_004991531.1">
    <property type="nucleotide sequence ID" value="XM_004991474.1"/>
</dbReference>
<keyword evidence="6" id="KW-0460">Magnesium</keyword>
<evidence type="ECO:0000256" key="8">
    <source>
        <dbReference type="ARBA" id="ARBA00023211"/>
    </source>
</evidence>
<dbReference type="AlphaFoldDB" id="F2UHL8"/>
<comment type="similarity">
    <text evidence="2 9">Belongs to the PP2C family.</text>
</comment>
<dbReference type="SUPFAM" id="SSF81606">
    <property type="entry name" value="PP2C-like"/>
    <property type="match status" value="2"/>
</dbReference>
<feature type="compositionally biased region" description="Acidic residues" evidence="10">
    <location>
        <begin position="251"/>
        <end position="273"/>
    </location>
</feature>
<dbReference type="CDD" id="cd00143">
    <property type="entry name" value="PP2Cc"/>
    <property type="match status" value="1"/>
</dbReference>
<keyword evidence="7 9" id="KW-0904">Protein phosphatase</keyword>
<evidence type="ECO:0000256" key="3">
    <source>
        <dbReference type="ARBA" id="ARBA00013081"/>
    </source>
</evidence>
<dbReference type="GO" id="GO:0046872">
    <property type="term" value="F:metal ion binding"/>
    <property type="evidence" value="ECO:0007669"/>
    <property type="project" value="UniProtKB-KW"/>
</dbReference>
<feature type="compositionally biased region" description="Basic and acidic residues" evidence="10">
    <location>
        <begin position="188"/>
        <end position="210"/>
    </location>
</feature>
<keyword evidence="5 9" id="KW-0378">Hydrolase</keyword>
<dbReference type="OMA" id="GWHMFAV"/>
<reference evidence="12" key="1">
    <citation type="submission" date="2009-08" db="EMBL/GenBank/DDBJ databases">
        <title>Annotation of Salpingoeca rosetta.</title>
        <authorList>
            <consortium name="The Broad Institute Genome Sequencing Platform"/>
            <person name="Russ C."/>
            <person name="Cuomo C."/>
            <person name="Burger G."/>
            <person name="Gray M.W."/>
            <person name="Holland P.W.H."/>
            <person name="King N."/>
            <person name="Lang F.B.F."/>
            <person name="Roger A.J."/>
            <person name="Ruiz-Trillo I."/>
            <person name="Young S.K."/>
            <person name="Zeng Q."/>
            <person name="Gargeya S."/>
            <person name="Alvarado L."/>
            <person name="Berlin A."/>
            <person name="Chapman S.B."/>
            <person name="Chen Z."/>
            <person name="Freedman E."/>
            <person name="Gellesch M."/>
            <person name="Goldberg J."/>
            <person name="Griggs A."/>
            <person name="Gujja S."/>
            <person name="Heilman E."/>
            <person name="Heiman D."/>
            <person name="Howarth C."/>
            <person name="Mehta T."/>
            <person name="Neiman D."/>
            <person name="Pearson M."/>
            <person name="Roberts A."/>
            <person name="Saif S."/>
            <person name="Shea T."/>
            <person name="Shenoy N."/>
            <person name="Sisk P."/>
            <person name="Stolte C."/>
            <person name="Sykes S."/>
            <person name="White J."/>
            <person name="Yandava C."/>
            <person name="Haas B."/>
            <person name="Nusbaum C."/>
            <person name="Birren B."/>
        </authorList>
    </citation>
    <scope>NUCLEOTIDE SEQUENCE [LARGE SCALE GENOMIC DNA]</scope>
    <source>
        <strain evidence="12">ATCC 50818</strain>
    </source>
</reference>
<protein>
    <recommendedName>
        <fullName evidence="3">protein-serine/threonine phosphatase</fullName>
        <ecNumber evidence="3">3.1.3.16</ecNumber>
    </recommendedName>
</protein>
<feature type="compositionally biased region" description="Gly residues" evidence="10">
    <location>
        <begin position="213"/>
        <end position="222"/>
    </location>
</feature>
<keyword evidence="13" id="KW-1185">Reference proteome</keyword>
<feature type="domain" description="PPM-type phosphatase" evidence="11">
    <location>
        <begin position="24"/>
        <end position="523"/>
    </location>
</feature>